<dbReference type="SMART" id="SM00733">
    <property type="entry name" value="Mterf"/>
    <property type="match status" value="2"/>
</dbReference>
<evidence type="ECO:0000313" key="5">
    <source>
        <dbReference type="Proteomes" id="UP000607653"/>
    </source>
</evidence>
<comment type="caution">
    <text evidence="4">The sequence shown here is derived from an EMBL/GenBank/DDBJ whole genome shotgun (WGS) entry which is preliminary data.</text>
</comment>
<dbReference type="PANTHER" id="PTHR13068:SF135">
    <property type="entry name" value="TRANSCRIPTION TERMINATION FACTOR MTERF8, CHLOROPLASTIC"/>
    <property type="match status" value="1"/>
</dbReference>
<dbReference type="EMBL" id="DUZY01000001">
    <property type="protein sequence ID" value="DAD18061.1"/>
    <property type="molecule type" value="Genomic_DNA"/>
</dbReference>
<evidence type="ECO:0000256" key="1">
    <source>
        <dbReference type="ARBA" id="ARBA00007692"/>
    </source>
</evidence>
<evidence type="ECO:0000313" key="4">
    <source>
        <dbReference type="EMBL" id="DAD18061.1"/>
    </source>
</evidence>
<dbReference type="Pfam" id="PF02536">
    <property type="entry name" value="mTERF"/>
    <property type="match status" value="1"/>
</dbReference>
<evidence type="ECO:0000256" key="2">
    <source>
        <dbReference type="ARBA" id="ARBA00022472"/>
    </source>
</evidence>
<sequence>MGAVTRTSSENMQKVIGVLLSYGLTCDDILAMSKKHPQILQYNHDSLEKKLDYLIEEMGREIGELLAFPAFLGYKLEDRIKHRYEVKKKTIGEGMSLNKLLSVSTVRFFKKKTTSMPMKNTVDGDD</sequence>
<dbReference type="GO" id="GO:0003676">
    <property type="term" value="F:nucleic acid binding"/>
    <property type="evidence" value="ECO:0007669"/>
    <property type="project" value="InterPro"/>
</dbReference>
<comment type="similarity">
    <text evidence="1">Belongs to the mTERF family.</text>
</comment>
<keyword evidence="5" id="KW-1185">Reference proteome</keyword>
<dbReference type="Proteomes" id="UP000607653">
    <property type="component" value="Unassembled WGS sequence"/>
</dbReference>
<evidence type="ECO:0000256" key="3">
    <source>
        <dbReference type="ARBA" id="ARBA00022946"/>
    </source>
</evidence>
<keyword evidence="2" id="KW-0805">Transcription regulation</keyword>
<keyword evidence="2" id="KW-0804">Transcription</keyword>
<name>A0A822XG36_NELNU</name>
<dbReference type="InterPro" id="IPR003690">
    <property type="entry name" value="MTERF"/>
</dbReference>
<dbReference type="InterPro" id="IPR038538">
    <property type="entry name" value="MTERF_sf"/>
</dbReference>
<proteinExistence type="inferred from homology"/>
<dbReference type="PANTHER" id="PTHR13068">
    <property type="entry name" value="CGI-12 PROTEIN-RELATED"/>
    <property type="match status" value="1"/>
</dbReference>
<reference evidence="4 5" key="1">
    <citation type="journal article" date="2020" name="Mol. Biol. Evol.">
        <title>Distinct Expression and Methylation Patterns for Genes with Different Fates following a Single Whole-Genome Duplication in Flowering Plants.</title>
        <authorList>
            <person name="Shi T."/>
            <person name="Rahmani R.S."/>
            <person name="Gugger P.F."/>
            <person name="Wang M."/>
            <person name="Li H."/>
            <person name="Zhang Y."/>
            <person name="Li Z."/>
            <person name="Wang Q."/>
            <person name="Van de Peer Y."/>
            <person name="Marchal K."/>
            <person name="Chen J."/>
        </authorList>
    </citation>
    <scope>NUCLEOTIDE SEQUENCE [LARGE SCALE GENOMIC DNA]</scope>
    <source>
        <tissue evidence="4">Leaf</tissue>
    </source>
</reference>
<keyword evidence="2" id="KW-0806">Transcription termination</keyword>
<accession>A0A822XG36</accession>
<organism evidence="4 5">
    <name type="scientific">Nelumbo nucifera</name>
    <name type="common">Sacred lotus</name>
    <dbReference type="NCBI Taxonomy" id="4432"/>
    <lineage>
        <taxon>Eukaryota</taxon>
        <taxon>Viridiplantae</taxon>
        <taxon>Streptophyta</taxon>
        <taxon>Embryophyta</taxon>
        <taxon>Tracheophyta</taxon>
        <taxon>Spermatophyta</taxon>
        <taxon>Magnoliopsida</taxon>
        <taxon>Proteales</taxon>
        <taxon>Nelumbonaceae</taxon>
        <taxon>Nelumbo</taxon>
    </lineage>
</organism>
<dbReference type="AlphaFoldDB" id="A0A822XG36"/>
<protein>
    <submittedName>
        <fullName evidence="4">Uncharacterized protein</fullName>
    </submittedName>
</protein>
<dbReference type="GO" id="GO:0006353">
    <property type="term" value="P:DNA-templated transcription termination"/>
    <property type="evidence" value="ECO:0007669"/>
    <property type="project" value="UniProtKB-KW"/>
</dbReference>
<keyword evidence="3" id="KW-0809">Transit peptide</keyword>
<dbReference type="Gene3D" id="1.25.70.10">
    <property type="entry name" value="Transcription termination factor 3, mitochondrial"/>
    <property type="match status" value="1"/>
</dbReference>
<gene>
    <name evidence="4" type="ORF">HUJ06_019524</name>
</gene>